<feature type="binding site" evidence="7">
    <location>
        <position position="78"/>
    </location>
    <ligand>
        <name>shikimate</name>
        <dbReference type="ChEBI" id="CHEBI:36208"/>
    </ligand>
</feature>
<dbReference type="NCBIfam" id="NF001314">
    <property type="entry name" value="PRK00258.2-2"/>
    <property type="match status" value="1"/>
</dbReference>
<feature type="binding site" evidence="7">
    <location>
        <position position="103"/>
    </location>
    <ligand>
        <name>shikimate</name>
        <dbReference type="ChEBI" id="CHEBI:36208"/>
    </ligand>
</feature>
<feature type="domain" description="SDH C-terminal" evidence="9">
    <location>
        <begin position="263"/>
        <end position="293"/>
    </location>
</feature>
<dbReference type="CDD" id="cd01065">
    <property type="entry name" value="NAD_bind_Shikimate_DH"/>
    <property type="match status" value="1"/>
</dbReference>
<comment type="similarity">
    <text evidence="7">Belongs to the shikimate dehydrogenase family.</text>
</comment>
<dbReference type="Proteomes" id="UP000182190">
    <property type="component" value="Unassembled WGS sequence"/>
</dbReference>
<dbReference type="Pfam" id="PF18317">
    <property type="entry name" value="SDH_C"/>
    <property type="match status" value="1"/>
</dbReference>
<keyword evidence="3 7" id="KW-0028">Amino-acid biosynthesis</keyword>
<evidence type="ECO:0000259" key="8">
    <source>
        <dbReference type="Pfam" id="PF08501"/>
    </source>
</evidence>
<feature type="binding site" evidence="7">
    <location>
        <begin position="142"/>
        <end position="146"/>
    </location>
    <ligand>
        <name>NADP(+)</name>
        <dbReference type="ChEBI" id="CHEBI:58349"/>
    </ligand>
</feature>
<evidence type="ECO:0000256" key="6">
    <source>
        <dbReference type="ARBA" id="ARBA00023141"/>
    </source>
</evidence>
<keyword evidence="6 7" id="KW-0057">Aromatic amino acid biosynthesis</keyword>
<dbReference type="InterPro" id="IPR022893">
    <property type="entry name" value="Shikimate_DH_fam"/>
</dbReference>
<feature type="binding site" evidence="7">
    <location>
        <begin position="31"/>
        <end position="33"/>
    </location>
    <ligand>
        <name>shikimate</name>
        <dbReference type="ChEBI" id="CHEBI:36208"/>
    </ligand>
</feature>
<dbReference type="GO" id="GO:0005829">
    <property type="term" value="C:cytosol"/>
    <property type="evidence" value="ECO:0007669"/>
    <property type="project" value="TreeGrafter"/>
</dbReference>
<keyword evidence="5 7" id="KW-0560">Oxidoreductase</keyword>
<feature type="active site" description="Proton acceptor" evidence="7">
    <location>
        <position position="82"/>
    </location>
</feature>
<dbReference type="GO" id="GO:0050661">
    <property type="term" value="F:NADP binding"/>
    <property type="evidence" value="ECO:0007669"/>
    <property type="project" value="InterPro"/>
</dbReference>
<dbReference type="SUPFAM" id="SSF51735">
    <property type="entry name" value="NAD(P)-binding Rossmann-fold domains"/>
    <property type="match status" value="1"/>
</dbReference>
<comment type="function">
    <text evidence="7">Involved in the biosynthesis of the chorismate, which leads to the biosynthesis of aromatic amino acids. Catalyzes the reversible NADPH linked reduction of 3-dehydroshikimate (DHSA) to yield shikimate (SA).</text>
</comment>
<evidence type="ECO:0000256" key="3">
    <source>
        <dbReference type="ARBA" id="ARBA00022605"/>
    </source>
</evidence>
<protein>
    <recommendedName>
        <fullName evidence="2 7">Shikimate dehydrogenase (NADP(+))</fullName>
        <shortName evidence="7">SDH</shortName>
        <ecNumber evidence="2 7">1.1.1.25</ecNumber>
    </recommendedName>
</protein>
<dbReference type="HAMAP" id="MF_00222">
    <property type="entry name" value="Shikimate_DH_AroE"/>
    <property type="match status" value="1"/>
</dbReference>
<dbReference type="GO" id="GO:0009423">
    <property type="term" value="P:chorismate biosynthetic process"/>
    <property type="evidence" value="ECO:0007669"/>
    <property type="project" value="UniProtKB-UniRule"/>
</dbReference>
<evidence type="ECO:0000256" key="7">
    <source>
        <dbReference type="HAMAP-Rule" id="MF_00222"/>
    </source>
</evidence>
<dbReference type="NCBIfam" id="TIGR00507">
    <property type="entry name" value="aroE"/>
    <property type="match status" value="1"/>
</dbReference>
<feature type="binding site" evidence="7">
    <location>
        <position position="263"/>
    </location>
    <ligand>
        <name>NADP(+)</name>
        <dbReference type="ChEBI" id="CHEBI:58349"/>
    </ligand>
</feature>
<dbReference type="PANTHER" id="PTHR21089:SF1">
    <property type="entry name" value="BIFUNCTIONAL 3-DEHYDROQUINATE DEHYDRATASE_SHIKIMATE DEHYDROGENASE, CHLOROPLASTIC"/>
    <property type="match status" value="1"/>
</dbReference>
<accession>A0A7Z9BUZ3</accession>
<dbReference type="EC" id="1.1.1.25" evidence="2 7"/>
<comment type="pathway">
    <text evidence="1 7">Metabolic intermediate biosynthesis; chorismate biosynthesis; chorismate from D-erythrose 4-phosphate and phosphoenolpyruvate: step 4/7.</text>
</comment>
<keyword evidence="11" id="KW-1185">Reference proteome</keyword>
<dbReference type="EMBL" id="CZCS02000202">
    <property type="protein sequence ID" value="VXD21918.1"/>
    <property type="molecule type" value="Genomic_DNA"/>
</dbReference>
<gene>
    <name evidence="7 10" type="primary">aroE</name>
    <name evidence="10" type="ORF">PL9631_600022</name>
</gene>
<sequence length="299" mass="32256">MAKKTVNLFNNIMIKGTTKLLGVIGDPIEHSLSPVMHNAAIAHLGVDYVYLPFAISPEDLKTALEGFAAMGIQGFNITIPHKQAILPFLSEVTTLAQSVGAVNTVWRTQKGWSGTNTDVVGFLTPLEVHHQNWNDQVAVILGYGGAARAVVAGCAQLGIGEIYVVGRDPQKLATFQQSWIASPLSVAVKTCPWEQLSSLLPQADLLVNTTPVGMYPHVGESPVEASVMDKIKLGAIAYDLIYIPETTQFLNLAAARGAIILNGLPMLVIQGAAALELWLQQPVPIEIMRQSLQQYLNLK</sequence>
<feature type="binding site" evidence="7">
    <location>
        <position position="242"/>
    </location>
    <ligand>
        <name>shikimate</name>
        <dbReference type="ChEBI" id="CHEBI:36208"/>
    </ligand>
</feature>
<evidence type="ECO:0000313" key="11">
    <source>
        <dbReference type="Proteomes" id="UP000182190"/>
    </source>
</evidence>
<dbReference type="GO" id="GO:0019632">
    <property type="term" value="P:shikimate metabolic process"/>
    <property type="evidence" value="ECO:0007669"/>
    <property type="project" value="InterPro"/>
</dbReference>
<proteinExistence type="inferred from homology"/>
<dbReference type="Gene3D" id="3.40.50.720">
    <property type="entry name" value="NAD(P)-binding Rossmann-like Domain"/>
    <property type="match status" value="1"/>
</dbReference>
<reference evidence="10" key="1">
    <citation type="submission" date="2019-10" db="EMBL/GenBank/DDBJ databases">
        <authorList>
            <consortium name="Genoscope - CEA"/>
            <person name="William W."/>
        </authorList>
    </citation>
    <scope>NUCLEOTIDE SEQUENCE [LARGE SCALE GENOMIC DNA]</scope>
    <source>
        <strain evidence="10">BBR_PRJEB10994</strain>
    </source>
</reference>
<dbReference type="InterPro" id="IPR046346">
    <property type="entry name" value="Aminoacid_DH-like_N_sf"/>
</dbReference>
<comment type="caution">
    <text evidence="10">The sequence shown here is derived from an EMBL/GenBank/DDBJ whole genome shotgun (WGS) entry which is preliminary data.</text>
</comment>
<evidence type="ECO:0000256" key="4">
    <source>
        <dbReference type="ARBA" id="ARBA00022857"/>
    </source>
</evidence>
<comment type="caution">
    <text evidence="7">Lacks conserved residue(s) required for the propagation of feature annotation.</text>
</comment>
<comment type="catalytic activity">
    <reaction evidence="7">
        <text>shikimate + NADP(+) = 3-dehydroshikimate + NADPH + H(+)</text>
        <dbReference type="Rhea" id="RHEA:17737"/>
        <dbReference type="ChEBI" id="CHEBI:15378"/>
        <dbReference type="ChEBI" id="CHEBI:16630"/>
        <dbReference type="ChEBI" id="CHEBI:36208"/>
        <dbReference type="ChEBI" id="CHEBI:57783"/>
        <dbReference type="ChEBI" id="CHEBI:58349"/>
        <dbReference type="EC" id="1.1.1.25"/>
    </reaction>
</comment>
<organism evidence="10 11">
    <name type="scientific">Planktothrix paucivesiculata PCC 9631</name>
    <dbReference type="NCBI Taxonomy" id="671071"/>
    <lineage>
        <taxon>Bacteria</taxon>
        <taxon>Bacillati</taxon>
        <taxon>Cyanobacteriota</taxon>
        <taxon>Cyanophyceae</taxon>
        <taxon>Oscillatoriophycideae</taxon>
        <taxon>Oscillatoriales</taxon>
        <taxon>Microcoleaceae</taxon>
        <taxon>Planktothrix</taxon>
    </lineage>
</organism>
<dbReference type="PANTHER" id="PTHR21089">
    <property type="entry name" value="SHIKIMATE DEHYDROGENASE"/>
    <property type="match status" value="1"/>
</dbReference>
<dbReference type="GO" id="GO:0009073">
    <property type="term" value="P:aromatic amino acid family biosynthetic process"/>
    <property type="evidence" value="ECO:0007669"/>
    <property type="project" value="UniProtKB-KW"/>
</dbReference>
<comment type="subunit">
    <text evidence="7">Homodimer.</text>
</comment>
<evidence type="ECO:0000313" key="10">
    <source>
        <dbReference type="EMBL" id="VXD21918.1"/>
    </source>
</evidence>
<feature type="binding site" evidence="7">
    <location>
        <position position="118"/>
    </location>
    <ligand>
        <name>shikimate</name>
        <dbReference type="ChEBI" id="CHEBI:36208"/>
    </ligand>
</feature>
<evidence type="ECO:0000259" key="9">
    <source>
        <dbReference type="Pfam" id="PF18317"/>
    </source>
</evidence>
<feature type="binding site" evidence="7">
    <location>
        <position position="270"/>
    </location>
    <ligand>
        <name>shikimate</name>
        <dbReference type="ChEBI" id="CHEBI:36208"/>
    </ligand>
</feature>
<dbReference type="GO" id="GO:0004764">
    <property type="term" value="F:shikimate 3-dehydrogenase (NADP+) activity"/>
    <property type="evidence" value="ECO:0007669"/>
    <property type="project" value="UniProtKB-UniRule"/>
</dbReference>
<evidence type="ECO:0000256" key="2">
    <source>
        <dbReference type="ARBA" id="ARBA00012962"/>
    </source>
</evidence>
<dbReference type="Pfam" id="PF08501">
    <property type="entry name" value="Shikimate_dh_N"/>
    <property type="match status" value="1"/>
</dbReference>
<dbReference type="InterPro" id="IPR011342">
    <property type="entry name" value="Shikimate_DH"/>
</dbReference>
<dbReference type="SUPFAM" id="SSF53223">
    <property type="entry name" value="Aminoacid dehydrogenase-like, N-terminal domain"/>
    <property type="match status" value="1"/>
</dbReference>
<dbReference type="InterPro" id="IPR041121">
    <property type="entry name" value="SDH_C"/>
</dbReference>
<dbReference type="AlphaFoldDB" id="A0A7Z9BUZ3"/>
<keyword evidence="4 7" id="KW-0521">NADP</keyword>
<evidence type="ECO:0000256" key="1">
    <source>
        <dbReference type="ARBA" id="ARBA00004871"/>
    </source>
</evidence>
<feature type="binding site" evidence="7">
    <location>
        <position position="240"/>
    </location>
    <ligand>
        <name>NADP(+)</name>
        <dbReference type="ChEBI" id="CHEBI:58349"/>
    </ligand>
</feature>
<feature type="domain" description="Shikimate dehydrogenase substrate binding N-terminal" evidence="8">
    <location>
        <begin position="23"/>
        <end position="105"/>
    </location>
</feature>
<dbReference type="InterPro" id="IPR036291">
    <property type="entry name" value="NAD(P)-bd_dom_sf"/>
</dbReference>
<dbReference type="UniPathway" id="UPA00053">
    <property type="reaction ID" value="UER00087"/>
</dbReference>
<name>A0A7Z9BUZ3_9CYAN</name>
<dbReference type="Gene3D" id="3.40.50.10860">
    <property type="entry name" value="Leucine Dehydrogenase, chain A, domain 1"/>
    <property type="match status" value="1"/>
</dbReference>
<dbReference type="InterPro" id="IPR013708">
    <property type="entry name" value="Shikimate_DH-bd_N"/>
</dbReference>
<evidence type="ECO:0000256" key="5">
    <source>
        <dbReference type="ARBA" id="ARBA00023002"/>
    </source>
</evidence>
<dbReference type="GO" id="GO:0008652">
    <property type="term" value="P:amino acid biosynthetic process"/>
    <property type="evidence" value="ECO:0007669"/>
    <property type="project" value="UniProtKB-KW"/>
</dbReference>